<accession>A0AAD5SKH3</accession>
<reference evidence="1" key="1">
    <citation type="submission" date="2020-05" db="EMBL/GenBank/DDBJ databases">
        <title>Phylogenomic resolution of chytrid fungi.</title>
        <authorList>
            <person name="Stajich J.E."/>
            <person name="Amses K."/>
            <person name="Simmons R."/>
            <person name="Seto K."/>
            <person name="Myers J."/>
            <person name="Bonds A."/>
            <person name="Quandt C.A."/>
            <person name="Barry K."/>
            <person name="Liu P."/>
            <person name="Grigoriev I."/>
            <person name="Longcore J.E."/>
            <person name="James T.Y."/>
        </authorList>
    </citation>
    <scope>NUCLEOTIDE SEQUENCE</scope>
    <source>
        <strain evidence="1">JEL0318</strain>
    </source>
</reference>
<proteinExistence type="predicted"/>
<gene>
    <name evidence="1" type="ORF">HK097_006663</name>
</gene>
<feature type="non-terminal residue" evidence="1">
    <location>
        <position position="1"/>
    </location>
</feature>
<protein>
    <submittedName>
        <fullName evidence="1">Uncharacterized protein</fullName>
    </submittedName>
</protein>
<evidence type="ECO:0000313" key="1">
    <source>
        <dbReference type="EMBL" id="KAJ3052243.1"/>
    </source>
</evidence>
<organism evidence="1 2">
    <name type="scientific">Rhizophlyctis rosea</name>
    <dbReference type="NCBI Taxonomy" id="64517"/>
    <lineage>
        <taxon>Eukaryota</taxon>
        <taxon>Fungi</taxon>
        <taxon>Fungi incertae sedis</taxon>
        <taxon>Chytridiomycota</taxon>
        <taxon>Chytridiomycota incertae sedis</taxon>
        <taxon>Chytridiomycetes</taxon>
        <taxon>Rhizophlyctidales</taxon>
        <taxon>Rhizophlyctidaceae</taxon>
        <taxon>Rhizophlyctis</taxon>
    </lineage>
</organism>
<name>A0AAD5SKH3_9FUNG</name>
<dbReference type="Proteomes" id="UP001212841">
    <property type="component" value="Unassembled WGS sequence"/>
</dbReference>
<evidence type="ECO:0000313" key="2">
    <source>
        <dbReference type="Proteomes" id="UP001212841"/>
    </source>
</evidence>
<keyword evidence="2" id="KW-1185">Reference proteome</keyword>
<sequence length="116" mass="12735">YPTQEITNLLVTSALNSSNFSRAAEIFNLLPNPSPDHPAVRTPHRTAHLYTTMIRAAQLHGAKEAEAKWRGELEGAGFLKEVLEGVLEAVDGKVPVEGKKVEEGKAEQGKVEEVRY</sequence>
<dbReference type="AlphaFoldDB" id="A0AAD5SKH3"/>
<dbReference type="EMBL" id="JADGJD010000312">
    <property type="protein sequence ID" value="KAJ3052243.1"/>
    <property type="molecule type" value="Genomic_DNA"/>
</dbReference>
<comment type="caution">
    <text evidence="1">The sequence shown here is derived from an EMBL/GenBank/DDBJ whole genome shotgun (WGS) entry which is preliminary data.</text>
</comment>